<gene>
    <name evidence="2" type="ORF">NK6_7915</name>
</gene>
<evidence type="ECO:0000313" key="3">
    <source>
        <dbReference type="Proteomes" id="UP000063308"/>
    </source>
</evidence>
<protein>
    <submittedName>
        <fullName evidence="2">Uncharacterized protein</fullName>
    </submittedName>
</protein>
<organism evidence="2 3">
    <name type="scientific">Bradyrhizobium diazoefficiens</name>
    <dbReference type="NCBI Taxonomy" id="1355477"/>
    <lineage>
        <taxon>Bacteria</taxon>
        <taxon>Pseudomonadati</taxon>
        <taxon>Pseudomonadota</taxon>
        <taxon>Alphaproteobacteria</taxon>
        <taxon>Hyphomicrobiales</taxon>
        <taxon>Nitrobacteraceae</taxon>
        <taxon>Bradyrhizobium</taxon>
    </lineage>
</organism>
<dbReference type="AlphaFoldDB" id="A0A0E4FXJ4"/>
<evidence type="ECO:0000256" key="1">
    <source>
        <dbReference type="SAM" id="MobiDB-lite"/>
    </source>
</evidence>
<dbReference type="EMBL" id="AP014685">
    <property type="protein sequence ID" value="BAR61066.1"/>
    <property type="molecule type" value="Genomic_DNA"/>
</dbReference>
<feature type="region of interest" description="Disordered" evidence="1">
    <location>
        <begin position="1"/>
        <end position="23"/>
    </location>
</feature>
<reference evidence="2 3" key="1">
    <citation type="submission" date="2014-11" db="EMBL/GenBank/DDBJ databases">
        <title>Symbiosis island explosion on the genome of extra-slow-growing strains of soybean bradyrhizobia with massive insertion sequences.</title>
        <authorList>
            <person name="Iida T."/>
            <person name="Minamisawa K."/>
        </authorList>
    </citation>
    <scope>NUCLEOTIDE SEQUENCE [LARGE SCALE GENOMIC DNA]</scope>
    <source>
        <strain evidence="2 3">NK6</strain>
    </source>
</reference>
<accession>A0A0E4FXJ4</accession>
<evidence type="ECO:0000313" key="2">
    <source>
        <dbReference type="EMBL" id="BAR61066.1"/>
    </source>
</evidence>
<sequence length="45" mass="4736">MFAGPGTAGAMAVLQRNPAHPDTGMTTAVAGLREEVVQKRNARTR</sequence>
<dbReference type="Proteomes" id="UP000063308">
    <property type="component" value="Chromosome"/>
</dbReference>
<name>A0A0E4FXJ4_9BRAD</name>
<proteinExistence type="predicted"/>